<gene>
    <name evidence="1" type="ORF">HZY91_05750</name>
</gene>
<dbReference type="RefSeq" id="WP_197115318.1">
    <property type="nucleotide sequence ID" value="NZ_JACBXQ010000003.1"/>
</dbReference>
<comment type="caution">
    <text evidence="1">The sequence shown here is derived from an EMBL/GenBank/DDBJ whole genome shotgun (WGS) entry which is preliminary data.</text>
</comment>
<protein>
    <submittedName>
        <fullName evidence="1">Uncharacterized protein</fullName>
    </submittedName>
</protein>
<reference evidence="1 2" key="1">
    <citation type="submission" date="2020-07" db="EMBL/GenBank/DDBJ databases">
        <title>Facklamia lactis sp. nov., isolated from raw milk.</title>
        <authorList>
            <person name="Doll E.V."/>
            <person name="Huptas C."/>
            <person name="Staib L."/>
            <person name="Wenning M."/>
            <person name="Scherer S."/>
        </authorList>
    </citation>
    <scope>NUCLEOTIDE SEQUENCE [LARGE SCALE GENOMIC DNA]</scope>
    <source>
        <strain evidence="1 2">DSM 111018</strain>
    </source>
</reference>
<sequence length="123" mass="14139">MDIALDHKRLTIEDINKPAATFLIERFDVPELLDKVILTVSTPSDEDKIACILVYDSLYDLRAEYRDIHHSKRLIIAETDIESSTGTRPGPIASGEWILVVHLQDPLSKQHWHCEYEIMGRKN</sequence>
<evidence type="ECO:0000313" key="1">
    <source>
        <dbReference type="EMBL" id="MBG9986395.1"/>
    </source>
</evidence>
<dbReference type="EMBL" id="JACBXQ010000003">
    <property type="protein sequence ID" value="MBG9986395.1"/>
    <property type="molecule type" value="Genomic_DNA"/>
</dbReference>
<organism evidence="1 2">
    <name type="scientific">Facklamia lactis</name>
    <dbReference type="NCBI Taxonomy" id="2749967"/>
    <lineage>
        <taxon>Bacteria</taxon>
        <taxon>Bacillati</taxon>
        <taxon>Bacillota</taxon>
        <taxon>Bacilli</taxon>
        <taxon>Lactobacillales</taxon>
        <taxon>Aerococcaceae</taxon>
        <taxon>Facklamia</taxon>
    </lineage>
</organism>
<accession>A0ABS0LQG1</accession>
<evidence type="ECO:0000313" key="2">
    <source>
        <dbReference type="Proteomes" id="UP000721415"/>
    </source>
</evidence>
<proteinExistence type="predicted"/>
<dbReference type="Proteomes" id="UP000721415">
    <property type="component" value="Unassembled WGS sequence"/>
</dbReference>
<name>A0ABS0LQG1_9LACT</name>
<keyword evidence="2" id="KW-1185">Reference proteome</keyword>